<accession>A0A1M6SLN6</accession>
<feature type="signal peptide" evidence="1">
    <location>
        <begin position="1"/>
        <end position="21"/>
    </location>
</feature>
<reference evidence="3" key="1">
    <citation type="submission" date="2016-11" db="EMBL/GenBank/DDBJ databases">
        <authorList>
            <person name="Varghese N."/>
            <person name="Submissions S."/>
        </authorList>
    </citation>
    <scope>NUCLEOTIDE SEQUENCE [LARGE SCALE GENOMIC DNA]</scope>
    <source>
        <strain evidence="3">DSM 18569</strain>
    </source>
</reference>
<dbReference type="RefSeq" id="WP_073281560.1">
    <property type="nucleotide sequence ID" value="NZ_FRAS01000003.1"/>
</dbReference>
<dbReference type="OrthoDB" id="882534at2"/>
<gene>
    <name evidence="2" type="ORF">SAMN02746009_00912</name>
</gene>
<name>A0A1M6SLN6_9BACT</name>
<feature type="chain" id="PRO_5012861719" description="Heavy-metal resistance" evidence="1">
    <location>
        <begin position="22"/>
        <end position="119"/>
    </location>
</feature>
<evidence type="ECO:0008006" key="4">
    <source>
        <dbReference type="Google" id="ProtNLM"/>
    </source>
</evidence>
<dbReference type="EMBL" id="FRAS01000003">
    <property type="protein sequence ID" value="SHK45615.1"/>
    <property type="molecule type" value="Genomic_DNA"/>
</dbReference>
<evidence type="ECO:0000313" key="2">
    <source>
        <dbReference type="EMBL" id="SHK45615.1"/>
    </source>
</evidence>
<organism evidence="2 3">
    <name type="scientific">Hymenobacter psychrotolerans DSM 18569</name>
    <dbReference type="NCBI Taxonomy" id="1121959"/>
    <lineage>
        <taxon>Bacteria</taxon>
        <taxon>Pseudomonadati</taxon>
        <taxon>Bacteroidota</taxon>
        <taxon>Cytophagia</taxon>
        <taxon>Cytophagales</taxon>
        <taxon>Hymenobacteraceae</taxon>
        <taxon>Hymenobacter</taxon>
    </lineage>
</organism>
<dbReference type="AlphaFoldDB" id="A0A1M6SLN6"/>
<keyword evidence="1" id="KW-0732">Signal</keyword>
<protein>
    <recommendedName>
        <fullName evidence="4">Heavy-metal resistance</fullName>
    </recommendedName>
</protein>
<sequence>MKNVSAFFFFLVMLAGYVATADSGDQNELSARSTQLTRRMALRTPLNEGQYMKVRQLNMRLLAEVPAAQAQFSGDAAALDKQLAEVQARYEWDLATILWPRQMQAYTQAKADLMAFGNR</sequence>
<dbReference type="Proteomes" id="UP000183947">
    <property type="component" value="Unassembled WGS sequence"/>
</dbReference>
<evidence type="ECO:0000256" key="1">
    <source>
        <dbReference type="SAM" id="SignalP"/>
    </source>
</evidence>
<proteinExistence type="predicted"/>
<keyword evidence="3" id="KW-1185">Reference proteome</keyword>
<evidence type="ECO:0000313" key="3">
    <source>
        <dbReference type="Proteomes" id="UP000183947"/>
    </source>
</evidence>